<dbReference type="InterPro" id="IPR001557">
    <property type="entry name" value="L-lactate/malate_DH"/>
</dbReference>
<evidence type="ECO:0000256" key="10">
    <source>
        <dbReference type="PIRSR" id="PIRSR000102-3"/>
    </source>
</evidence>
<keyword evidence="14" id="KW-1185">Reference proteome</keyword>
<dbReference type="PIRSF" id="PIRSF000102">
    <property type="entry name" value="Lac_mal_DH"/>
    <property type="match status" value="1"/>
</dbReference>
<dbReference type="InterPro" id="IPR010945">
    <property type="entry name" value="Malate_DH_type2"/>
</dbReference>
<evidence type="ECO:0000256" key="4">
    <source>
        <dbReference type="ARBA" id="ARBA00022532"/>
    </source>
</evidence>
<dbReference type="PANTHER" id="PTHR23382">
    <property type="entry name" value="MALATE DEHYDROGENASE"/>
    <property type="match status" value="1"/>
</dbReference>
<dbReference type="FunFam" id="3.90.110.10:FF:000002">
    <property type="entry name" value="Malate dehydrogenase"/>
    <property type="match status" value="1"/>
</dbReference>
<evidence type="ECO:0000256" key="1">
    <source>
        <dbReference type="ARBA" id="ARBA00003966"/>
    </source>
</evidence>
<comment type="function">
    <text evidence="1 7">Catalyzes the reversible oxidation of malate to oxaloacetate.</text>
</comment>
<dbReference type="Pfam" id="PF00056">
    <property type="entry name" value="Ldh_1_N"/>
    <property type="match status" value="1"/>
</dbReference>
<comment type="caution">
    <text evidence="13">The sequence shown here is derived from an EMBL/GenBank/DDBJ whole genome shotgun (WGS) entry which is preliminary data.</text>
</comment>
<feature type="binding site" evidence="7 9">
    <location>
        <position position="135"/>
    </location>
    <ligand>
        <name>substrate</name>
    </ligand>
</feature>
<dbReference type="InterPro" id="IPR015955">
    <property type="entry name" value="Lactate_DH/Glyco_Ohase_4_C"/>
</dbReference>
<gene>
    <name evidence="7 13" type="primary">mdh</name>
    <name evidence="13" type="ORF">GCM10010995_23350</name>
</gene>
<dbReference type="CDD" id="cd01338">
    <property type="entry name" value="MDH_chloroplast-like"/>
    <property type="match status" value="1"/>
</dbReference>
<name>A0A8J3E974_9GAMM</name>
<evidence type="ECO:0000256" key="7">
    <source>
        <dbReference type="HAMAP-Rule" id="MF_01517"/>
    </source>
</evidence>
<dbReference type="SUPFAM" id="SSF51735">
    <property type="entry name" value="NAD(P)-binding Rossmann-fold domains"/>
    <property type="match status" value="1"/>
</dbReference>
<dbReference type="FunFam" id="3.40.50.720:FF:000010">
    <property type="entry name" value="Malate dehydrogenase"/>
    <property type="match status" value="1"/>
</dbReference>
<dbReference type="RefSeq" id="WP_117003654.1">
    <property type="nucleotide sequence ID" value="NZ_BMJS01000035.1"/>
</dbReference>
<feature type="binding site" evidence="7 9">
    <location>
        <position position="96"/>
    </location>
    <ligand>
        <name>substrate</name>
    </ligand>
</feature>
<keyword evidence="5 7" id="KW-0560">Oxidoreductase</keyword>
<comment type="catalytic activity">
    <reaction evidence="7">
        <text>(S)-malate + NAD(+) = oxaloacetate + NADH + H(+)</text>
        <dbReference type="Rhea" id="RHEA:21432"/>
        <dbReference type="ChEBI" id="CHEBI:15378"/>
        <dbReference type="ChEBI" id="CHEBI:15589"/>
        <dbReference type="ChEBI" id="CHEBI:16452"/>
        <dbReference type="ChEBI" id="CHEBI:57540"/>
        <dbReference type="ChEBI" id="CHEBI:57945"/>
        <dbReference type="EC" id="1.1.1.37"/>
    </reaction>
</comment>
<dbReference type="InterPro" id="IPR036291">
    <property type="entry name" value="NAD(P)-bd_dom_sf"/>
</dbReference>
<evidence type="ECO:0000259" key="11">
    <source>
        <dbReference type="Pfam" id="PF00056"/>
    </source>
</evidence>
<organism evidence="13 14">
    <name type="scientific">Cysteiniphilum litorale</name>
    <dbReference type="NCBI Taxonomy" id="2056700"/>
    <lineage>
        <taxon>Bacteria</taxon>
        <taxon>Pseudomonadati</taxon>
        <taxon>Pseudomonadota</taxon>
        <taxon>Gammaproteobacteria</taxon>
        <taxon>Thiotrichales</taxon>
        <taxon>Fastidiosibacteraceae</taxon>
        <taxon>Cysteiniphilum</taxon>
    </lineage>
</organism>
<dbReference type="InterPro" id="IPR022383">
    <property type="entry name" value="Lactate/malate_DH_C"/>
</dbReference>
<evidence type="ECO:0000259" key="12">
    <source>
        <dbReference type="Pfam" id="PF02866"/>
    </source>
</evidence>
<protein>
    <recommendedName>
        <fullName evidence="3 7">Malate dehydrogenase</fullName>
        <ecNumber evidence="3 7">1.1.1.37</ecNumber>
    </recommendedName>
</protein>
<evidence type="ECO:0000256" key="8">
    <source>
        <dbReference type="PIRSR" id="PIRSR000102-1"/>
    </source>
</evidence>
<evidence type="ECO:0000256" key="2">
    <source>
        <dbReference type="ARBA" id="ARBA00009613"/>
    </source>
</evidence>
<dbReference type="Proteomes" id="UP000636949">
    <property type="component" value="Unassembled WGS sequence"/>
</dbReference>
<evidence type="ECO:0000313" key="14">
    <source>
        <dbReference type="Proteomes" id="UP000636949"/>
    </source>
</evidence>
<dbReference type="Pfam" id="PF02866">
    <property type="entry name" value="Ldh_1_C"/>
    <property type="match status" value="1"/>
</dbReference>
<evidence type="ECO:0000256" key="6">
    <source>
        <dbReference type="ARBA" id="ARBA00023027"/>
    </source>
</evidence>
<keyword evidence="4 7" id="KW-0816">Tricarboxylic acid cycle</keyword>
<dbReference type="NCBIfam" id="TIGR01759">
    <property type="entry name" value="MalateDH-SF1"/>
    <property type="match status" value="1"/>
</dbReference>
<dbReference type="Gene3D" id="3.40.50.720">
    <property type="entry name" value="NAD(P)-binding Rossmann-like Domain"/>
    <property type="match status" value="1"/>
</dbReference>
<evidence type="ECO:0000256" key="9">
    <source>
        <dbReference type="PIRSR" id="PIRSR000102-2"/>
    </source>
</evidence>
<keyword evidence="6 7" id="KW-0520">NAD</keyword>
<sequence length="332" mass="35672">MSNGSNKSVRVTVTGAAGNIGYAVIFRIASGEMFGKDVNVHLNLLELEQTLPTLQGVKMELDDCAFPLLKSVTCTADVNEAVKDANWVLMIGAVPRKAGMERSDLLGVNGKIFKPMGEAISKHAAKDVRVLAVGNPCNTNALITMMNATNVPNDRFFAMISLDENRARKQLAIKAGVDVTEVKKMTIWGNHSATQFPDFAHAEIAGKPATDVITDRKWLEEEFTPMIQQRGAAVIKARGASSAASAANAVITSVRGIIFDTPAGETVSISKVSNGEYGVDKGLIFSVPCIVKNGEIKVVEGITQDAFGKQAFNKTLEELRHERDIVKEAGLI</sequence>
<comment type="similarity">
    <text evidence="2 7">Belongs to the LDH/MDH superfamily. MDH type 2 family.</text>
</comment>
<feature type="active site" description="Proton acceptor" evidence="7 8">
    <location>
        <position position="191"/>
    </location>
</feature>
<dbReference type="OrthoDB" id="9802969at2"/>
<accession>A0A8J3E974</accession>
<dbReference type="AlphaFoldDB" id="A0A8J3E974"/>
<feature type="domain" description="Lactate/malate dehydrogenase N-terminal" evidence="11">
    <location>
        <begin position="9"/>
        <end position="155"/>
    </location>
</feature>
<feature type="binding site" evidence="7 10">
    <location>
        <begin position="15"/>
        <end position="21"/>
    </location>
    <ligand>
        <name>NAD(+)</name>
        <dbReference type="ChEBI" id="CHEBI:57540"/>
    </ligand>
</feature>
<reference evidence="13" key="1">
    <citation type="journal article" date="2014" name="Int. J. Syst. Evol. Microbiol.">
        <title>Complete genome sequence of Corynebacterium casei LMG S-19264T (=DSM 44701T), isolated from a smear-ripened cheese.</title>
        <authorList>
            <consortium name="US DOE Joint Genome Institute (JGI-PGF)"/>
            <person name="Walter F."/>
            <person name="Albersmeier A."/>
            <person name="Kalinowski J."/>
            <person name="Ruckert C."/>
        </authorList>
    </citation>
    <scope>NUCLEOTIDE SEQUENCE</scope>
    <source>
        <strain evidence="13">CGMCC 1.15758</strain>
    </source>
</reference>
<dbReference type="InterPro" id="IPR001236">
    <property type="entry name" value="Lactate/malate_DH_N"/>
</dbReference>
<evidence type="ECO:0000256" key="5">
    <source>
        <dbReference type="ARBA" id="ARBA00023002"/>
    </source>
</evidence>
<dbReference type="GO" id="GO:0030060">
    <property type="term" value="F:L-malate dehydrogenase (NAD+) activity"/>
    <property type="evidence" value="ECO:0007669"/>
    <property type="project" value="UniProtKB-UniRule"/>
</dbReference>
<evidence type="ECO:0000256" key="3">
    <source>
        <dbReference type="ARBA" id="ARBA00012995"/>
    </source>
</evidence>
<feature type="domain" description="Lactate/malate dehydrogenase C-terminal" evidence="12">
    <location>
        <begin position="161"/>
        <end position="325"/>
    </location>
</feature>
<proteinExistence type="inferred from homology"/>
<dbReference type="EMBL" id="BMJS01000035">
    <property type="protein sequence ID" value="GGG05201.1"/>
    <property type="molecule type" value="Genomic_DNA"/>
</dbReference>
<comment type="caution">
    <text evidence="7">Lacks conserved residue(s) required for the propagation of feature annotation.</text>
</comment>
<feature type="binding site" evidence="7 9">
    <location>
        <position position="102"/>
    </location>
    <ligand>
        <name>substrate</name>
    </ligand>
</feature>
<reference evidence="13" key="2">
    <citation type="submission" date="2020-09" db="EMBL/GenBank/DDBJ databases">
        <authorList>
            <person name="Sun Q."/>
            <person name="Zhou Y."/>
        </authorList>
    </citation>
    <scope>NUCLEOTIDE SEQUENCE</scope>
    <source>
        <strain evidence="13">CGMCC 1.15758</strain>
    </source>
</reference>
<dbReference type="NCBIfam" id="NF003916">
    <property type="entry name" value="PRK05442.1"/>
    <property type="match status" value="1"/>
</dbReference>
<dbReference type="Gene3D" id="3.90.110.10">
    <property type="entry name" value="Lactate dehydrogenase/glycoside hydrolase, family 4, C-terminal"/>
    <property type="match status" value="1"/>
</dbReference>
<dbReference type="GO" id="GO:0006099">
    <property type="term" value="P:tricarboxylic acid cycle"/>
    <property type="evidence" value="ECO:0007669"/>
    <property type="project" value="UniProtKB-UniRule"/>
</dbReference>
<dbReference type="HAMAP" id="MF_01517">
    <property type="entry name" value="Malate_dehydrog_2"/>
    <property type="match status" value="1"/>
</dbReference>
<feature type="binding site" evidence="7 10">
    <location>
        <begin position="133"/>
        <end position="135"/>
    </location>
    <ligand>
        <name>NAD(+)</name>
        <dbReference type="ChEBI" id="CHEBI:57540"/>
    </ligand>
</feature>
<dbReference type="SUPFAM" id="SSF56327">
    <property type="entry name" value="LDH C-terminal domain-like"/>
    <property type="match status" value="1"/>
</dbReference>
<evidence type="ECO:0000313" key="13">
    <source>
        <dbReference type="EMBL" id="GGG05201.1"/>
    </source>
</evidence>
<feature type="binding site" evidence="7 9">
    <location>
        <position position="166"/>
    </location>
    <ligand>
        <name>substrate</name>
    </ligand>
</feature>
<dbReference type="GO" id="GO:0006108">
    <property type="term" value="P:malate metabolic process"/>
    <property type="evidence" value="ECO:0007669"/>
    <property type="project" value="InterPro"/>
</dbReference>
<dbReference type="EC" id="1.1.1.37" evidence="3 7"/>
<feature type="binding site" evidence="7 10">
    <location>
        <position position="109"/>
    </location>
    <ligand>
        <name>NAD(+)</name>
        <dbReference type="ChEBI" id="CHEBI:57540"/>
    </ligand>
</feature>